<gene>
    <name evidence="2" type="ORF">ACCAA_660084</name>
</gene>
<feature type="domain" description="Peptidase S8/S53" evidence="1">
    <location>
        <begin position="292"/>
        <end position="629"/>
    </location>
</feature>
<dbReference type="InterPro" id="IPR000209">
    <property type="entry name" value="Peptidase_S8/S53_dom"/>
</dbReference>
<dbReference type="Gene3D" id="3.40.50.200">
    <property type="entry name" value="Peptidase S8/S53 domain"/>
    <property type="match status" value="1"/>
</dbReference>
<keyword evidence="3" id="KW-1185">Reference proteome</keyword>
<dbReference type="SUPFAM" id="SSF52743">
    <property type="entry name" value="Subtilisin-like"/>
    <property type="match status" value="1"/>
</dbReference>
<dbReference type="CDD" id="cd04847">
    <property type="entry name" value="Peptidases_S8_Subtilisin_like_2"/>
    <property type="match status" value="1"/>
</dbReference>
<proteinExistence type="predicted"/>
<dbReference type="Pfam" id="PF00082">
    <property type="entry name" value="Peptidase_S8"/>
    <property type="match status" value="1"/>
</dbReference>
<dbReference type="STRING" id="1860102.ACCAA_660084"/>
<name>A0A1A8XYB6_9PROT</name>
<evidence type="ECO:0000259" key="1">
    <source>
        <dbReference type="Pfam" id="PF00082"/>
    </source>
</evidence>
<protein>
    <recommendedName>
        <fullName evidence="1">Peptidase S8/S53 domain-containing protein</fullName>
    </recommendedName>
</protein>
<organism evidence="2 3">
    <name type="scientific">Candidatus Accumulibacter aalborgensis</name>
    <dbReference type="NCBI Taxonomy" id="1860102"/>
    <lineage>
        <taxon>Bacteria</taxon>
        <taxon>Pseudomonadati</taxon>
        <taxon>Pseudomonadota</taxon>
        <taxon>Betaproteobacteria</taxon>
        <taxon>Candidatus Accumulibacter</taxon>
    </lineage>
</organism>
<evidence type="ECO:0000313" key="2">
    <source>
        <dbReference type="EMBL" id="SBT09048.1"/>
    </source>
</evidence>
<reference evidence="2 3" key="1">
    <citation type="submission" date="2016-06" db="EMBL/GenBank/DDBJ databases">
        <authorList>
            <person name="Kjaerup R.B."/>
            <person name="Dalgaard T.S."/>
            <person name="Juul-Madsen H.R."/>
        </authorList>
    </citation>
    <scope>NUCLEOTIDE SEQUENCE [LARGE SCALE GENOMIC DNA]</scope>
    <source>
        <strain evidence="2">3</strain>
    </source>
</reference>
<dbReference type="RefSeq" id="WP_186408595.1">
    <property type="nucleotide sequence ID" value="NZ_FLQX01000145.1"/>
</dbReference>
<dbReference type="GO" id="GO:0004252">
    <property type="term" value="F:serine-type endopeptidase activity"/>
    <property type="evidence" value="ECO:0007669"/>
    <property type="project" value="InterPro"/>
</dbReference>
<dbReference type="GO" id="GO:0006508">
    <property type="term" value="P:proteolysis"/>
    <property type="evidence" value="ECO:0007669"/>
    <property type="project" value="InterPro"/>
</dbReference>
<sequence>MPEQAQDKRPHLVLTNTSQAQGFKAPSIGGGGPAVVPTPDRVQHGTALKGQLQALKPIAQQVADAQREQGLESGLGLQIQFVGVHDVAMAFESLGSERGRDPSKQIEVLSVTSEGGITHANVFVPDGKLAHFEKYIEDYLAERKKANGDSNDHHALLNTISSIRSAELRALWTDEPKLFPQEADEPFWWEVWLPVRGNRDAVVAYFRKLAGLAECEVSEHQINFPERTVVLMFSSRRQLSTSVMMLNCVAELRRAKETAEFFGSMTPLEQQQWVVETLARLTVPPDDDSVPRVCLLDSGVNRGHPLLSPFLNPADLHTVNPVWGVDDTANHGSGLAGLVAFGDLSNALATDEPIIASHRLESVKLTPEQGANAGDSKLHGHLFSEAVARPEIVAPLRPRVFTSAVTSDDDRDRGKPSAWSSAIDRLASDYDGNGEFPRLFVLCTGNTEDAQSWNTYPASLSSQGIRDPGQAWNALTVGAFTEKVVITEADAQGYTPVAPSGGLSPYTRTSADWSTAWPLKPEVVFEGGNAGKNALGPIGISSLHLLTTNNLPLQRLLTTTNATSAASALCARMAGQLMAAYPNLRPETVRALIVHSAEWTEAMRSAYLPANRPATKADHVTLIRHCGWGAPNLDRALWSAGNSLTLVVEDVVHPYQKVKGKGVVSRDMNLHSLPWPKAELMALPPDTAVELRITLSYFVEPNPSARGIASKFHYPSHRLRFDVQRPLDATTADFVARINAATEREDDGDPIDPKDPNWVLGDRQRHRGSLHQDIWHGTAAELASRGFVAVYPAKGWWRTRQTQERYDLPARYSLIVSILTPAMDVDLYTPIAQQVAALITVPVEATN</sequence>
<dbReference type="Proteomes" id="UP000199169">
    <property type="component" value="Unassembled WGS sequence"/>
</dbReference>
<dbReference type="AlphaFoldDB" id="A0A1A8XYB6"/>
<evidence type="ECO:0000313" key="3">
    <source>
        <dbReference type="Proteomes" id="UP000199169"/>
    </source>
</evidence>
<dbReference type="EMBL" id="FLQX01000145">
    <property type="protein sequence ID" value="SBT09048.1"/>
    <property type="molecule type" value="Genomic_DNA"/>
</dbReference>
<dbReference type="InterPro" id="IPR034074">
    <property type="entry name" value="Y4bN_pept_dom"/>
</dbReference>
<accession>A0A1A8XYB6</accession>
<dbReference type="InterPro" id="IPR036852">
    <property type="entry name" value="Peptidase_S8/S53_dom_sf"/>
</dbReference>